<feature type="compositionally biased region" description="Basic residues" evidence="1">
    <location>
        <begin position="174"/>
        <end position="196"/>
    </location>
</feature>
<evidence type="ECO:0000313" key="2">
    <source>
        <dbReference type="EMBL" id="KAJ3434753.1"/>
    </source>
</evidence>
<proteinExistence type="predicted"/>
<feature type="region of interest" description="Disordered" evidence="1">
    <location>
        <begin position="1"/>
        <end position="77"/>
    </location>
</feature>
<dbReference type="AlphaFoldDB" id="A0AAV7YY56"/>
<feature type="compositionally biased region" description="Polar residues" evidence="1">
    <location>
        <begin position="206"/>
        <end position="242"/>
    </location>
</feature>
<feature type="region of interest" description="Disordered" evidence="1">
    <location>
        <begin position="171"/>
        <end position="242"/>
    </location>
</feature>
<feature type="compositionally biased region" description="Low complexity" evidence="1">
    <location>
        <begin position="1"/>
        <end position="25"/>
    </location>
</feature>
<dbReference type="EMBL" id="JANTQA010000042">
    <property type="protein sequence ID" value="KAJ3434753.1"/>
    <property type="molecule type" value="Genomic_DNA"/>
</dbReference>
<comment type="caution">
    <text evidence="2">The sequence shown here is derived from an EMBL/GenBank/DDBJ whole genome shotgun (WGS) entry which is preliminary data.</text>
</comment>
<feature type="compositionally biased region" description="Low complexity" evidence="1">
    <location>
        <begin position="53"/>
        <end position="71"/>
    </location>
</feature>
<accession>A0AAV7YY56</accession>
<gene>
    <name evidence="2" type="ORF">M0812_01874</name>
</gene>
<organism evidence="2 3">
    <name type="scientific">Anaeramoeba flamelloides</name>
    <dbReference type="NCBI Taxonomy" id="1746091"/>
    <lineage>
        <taxon>Eukaryota</taxon>
        <taxon>Metamonada</taxon>
        <taxon>Anaeramoebidae</taxon>
        <taxon>Anaeramoeba</taxon>
    </lineage>
</organism>
<protein>
    <submittedName>
        <fullName evidence="2">Uncharacterized protein</fullName>
    </submittedName>
</protein>
<feature type="compositionally biased region" description="Polar residues" evidence="1">
    <location>
        <begin position="29"/>
        <end position="44"/>
    </location>
</feature>
<reference evidence="2" key="1">
    <citation type="submission" date="2022-08" db="EMBL/GenBank/DDBJ databases">
        <title>Novel sulphate-reducing endosymbionts in the free-living metamonad Anaeramoeba.</title>
        <authorList>
            <person name="Jerlstrom-Hultqvist J."/>
            <person name="Cepicka I."/>
            <person name="Gallot-Lavallee L."/>
            <person name="Salas-Leiva D."/>
            <person name="Curtis B.A."/>
            <person name="Zahonova K."/>
            <person name="Pipaliya S."/>
            <person name="Dacks J."/>
            <person name="Roger A.J."/>
        </authorList>
    </citation>
    <scope>NUCLEOTIDE SEQUENCE</scope>
    <source>
        <strain evidence="2">Busselton2</strain>
    </source>
</reference>
<evidence type="ECO:0000313" key="3">
    <source>
        <dbReference type="Proteomes" id="UP001146793"/>
    </source>
</evidence>
<name>A0AAV7YY56_9EUKA</name>
<dbReference type="Proteomes" id="UP001146793">
    <property type="component" value="Unassembled WGS sequence"/>
</dbReference>
<sequence length="242" mass="28039">MLLNRNNNNLDMKNNNNKNVSNIKHTNNHIQKNNINKTDSSNTVNPKSKKNSNRTNPKNKNSNNDQNSNQKNNDEDLGDINLESEQALKIIDNFLMRPLNLNELPNRENPSIGVVFYLHLRNVIKTSQKNSTNASKYKLMENVDDSLIRRGKCTKQMAEWISNRLFFNPDFAKKGRKRGRKPRKQSKSKKKKKSKKYNNYNKIRKANSQNIISNPSPTTLSTNGLYPNTRRSTRLRNNISNL</sequence>
<evidence type="ECO:0000256" key="1">
    <source>
        <dbReference type="SAM" id="MobiDB-lite"/>
    </source>
</evidence>